<proteinExistence type="predicted"/>
<dbReference type="Proteomes" id="UP000028878">
    <property type="component" value="Unassembled WGS sequence"/>
</dbReference>
<keyword evidence="2" id="KW-1185">Reference proteome</keyword>
<evidence type="ECO:0000313" key="1">
    <source>
        <dbReference type="EMBL" id="CDN86748.1"/>
    </source>
</evidence>
<evidence type="ECO:0000313" key="2">
    <source>
        <dbReference type="Proteomes" id="UP000028878"/>
    </source>
</evidence>
<reference evidence="2" key="1">
    <citation type="submission" date="2014-11" db="EMBL/GenBank/DDBJ databases">
        <title>Draft genome sequence of Hydrogenophaga intermedia S1.</title>
        <authorList>
            <person name="Gan H.M."/>
            <person name="Chew T.H."/>
            <person name="Stolz A."/>
        </authorList>
    </citation>
    <scope>NUCLEOTIDE SEQUENCE [LARGE SCALE GENOMIC DNA]</scope>
    <source>
        <strain evidence="2">S1</strain>
    </source>
</reference>
<sequence>MRVDTLAPVALDDPQETLARWLTAAGCFWYPVDLDLPGPAMFIDADVDGETVRLSSDPRDDDIHHVRASCRLGELPRGVAVPTLLQLLQTNLVMALRGQSQVLSLDVGEDDAVYLSDALSVAPGGDAAFRLGLFHLASQAAAWREGRVFPHRPN</sequence>
<name>A0A1L1PA23_HYDIT</name>
<dbReference type="EMBL" id="CCAE010000006">
    <property type="protein sequence ID" value="CDN86748.1"/>
    <property type="molecule type" value="Genomic_DNA"/>
</dbReference>
<gene>
    <name evidence="1" type="ORF">BN948_01156</name>
</gene>
<accession>A0A1L1PA23</accession>
<organism evidence="1 2">
    <name type="scientific">Hydrogenophaga intermedia</name>
    <dbReference type="NCBI Taxonomy" id="65786"/>
    <lineage>
        <taxon>Bacteria</taxon>
        <taxon>Pseudomonadati</taxon>
        <taxon>Pseudomonadota</taxon>
        <taxon>Betaproteobacteria</taxon>
        <taxon>Burkholderiales</taxon>
        <taxon>Comamonadaceae</taxon>
        <taxon>Hydrogenophaga</taxon>
    </lineage>
</organism>
<protein>
    <submittedName>
        <fullName evidence="1">Uncharacterized protein</fullName>
    </submittedName>
</protein>
<dbReference type="AlphaFoldDB" id="A0A1L1PA23"/>